<evidence type="ECO:0000313" key="2">
    <source>
        <dbReference type="EMBL" id="EEA85612.1"/>
    </source>
</evidence>
<comment type="caution">
    <text evidence="2">The sequence shown here is derived from an EMBL/GenBank/DDBJ whole genome shotgun (WGS) entry which is preliminary data.</text>
</comment>
<dbReference type="AlphaFoldDB" id="B6FXW7"/>
<evidence type="ECO:0000313" key="3">
    <source>
        <dbReference type="Proteomes" id="UP000003178"/>
    </source>
</evidence>
<keyword evidence="3" id="KW-1185">Reference proteome</keyword>
<proteinExistence type="predicted"/>
<reference evidence="2 3" key="1">
    <citation type="submission" date="2008-09" db="EMBL/GenBank/DDBJ databases">
        <authorList>
            <person name="Fulton L."/>
            <person name="Clifton S."/>
            <person name="Fulton B."/>
            <person name="Xu J."/>
            <person name="Minx P."/>
            <person name="Pepin K.H."/>
            <person name="Johnson M."/>
            <person name="Thiruvilangam P."/>
            <person name="Bhonagiri V."/>
            <person name="Nash W.E."/>
            <person name="Mardis E.R."/>
            <person name="Wilson R.K."/>
        </authorList>
    </citation>
    <scope>NUCLEOTIDE SEQUENCE [LARGE SCALE GENOMIC DNA]</scope>
    <source>
        <strain evidence="2 3">DSM 13275</strain>
    </source>
</reference>
<gene>
    <name evidence="2" type="ORF">CLOHIR_00718</name>
</gene>
<reference evidence="2 3" key="2">
    <citation type="submission" date="2008-10" db="EMBL/GenBank/DDBJ databases">
        <title>Draft genome sequence of Clostridium hiranonis (DSM 13275).</title>
        <authorList>
            <person name="Sudarsanam P."/>
            <person name="Ley R."/>
            <person name="Guruge J."/>
            <person name="Turnbaugh P.J."/>
            <person name="Mahowald M."/>
            <person name="Liep D."/>
            <person name="Gordon J."/>
        </authorList>
    </citation>
    <scope>NUCLEOTIDE SEQUENCE [LARGE SCALE GENOMIC DNA]</scope>
    <source>
        <strain evidence="2 3">DSM 13275</strain>
    </source>
</reference>
<organism evidence="2 3">
    <name type="scientific">Peptacetobacter hiranonis (strain DSM 13275 / JCM 10541 / KCTC 15199 / TO-931)</name>
    <name type="common">Clostridium hiranonis</name>
    <dbReference type="NCBI Taxonomy" id="500633"/>
    <lineage>
        <taxon>Bacteria</taxon>
        <taxon>Bacillati</taxon>
        <taxon>Bacillota</taxon>
        <taxon>Clostridia</taxon>
        <taxon>Peptostreptococcales</taxon>
        <taxon>Peptostreptococcaceae</taxon>
        <taxon>Peptacetobacter</taxon>
    </lineage>
</organism>
<dbReference type="Proteomes" id="UP000003178">
    <property type="component" value="Unassembled WGS sequence"/>
</dbReference>
<keyword evidence="1" id="KW-0472">Membrane</keyword>
<accession>B6FXW7</accession>
<keyword evidence="1" id="KW-1133">Transmembrane helix</keyword>
<keyword evidence="1" id="KW-0812">Transmembrane</keyword>
<name>B6FXW7_PEPHT</name>
<dbReference type="EMBL" id="ABWP01000029">
    <property type="protein sequence ID" value="EEA85612.1"/>
    <property type="molecule type" value="Genomic_DNA"/>
</dbReference>
<feature type="transmembrane region" description="Helical" evidence="1">
    <location>
        <begin position="21"/>
        <end position="41"/>
    </location>
</feature>
<protein>
    <submittedName>
        <fullName evidence="2">Uncharacterized protein</fullName>
    </submittedName>
</protein>
<dbReference type="RefSeq" id="WP_006439629.1">
    <property type="nucleotide sequence ID" value="NZ_DS995356.1"/>
</dbReference>
<sequence length="154" mass="17861">MLKKKDEYKLKNYFEYNRRNSISITRILSLVLIGVIAFNIFSSIQEIKDMQSYILGNSDSESLLLDSKEELKSIENTNDKNIDINNVRKIFEVAGLENIDSLYIDQNTTNIIGKTTDIKTIEKLMKNKLLKESHVKRIEGRDLYKFEIDSGEGF</sequence>
<dbReference type="HOGENOM" id="CLU_1701182_0_0_9"/>
<evidence type="ECO:0000256" key="1">
    <source>
        <dbReference type="SAM" id="Phobius"/>
    </source>
</evidence>
<dbReference type="STRING" id="500633.CLOHIR_00718"/>